<name>A0A167WST5_9AGAM</name>
<proteinExistence type="predicted"/>
<gene>
    <name evidence="2" type="ORF">FIBSPDRAFT_764409</name>
</gene>
<dbReference type="Proteomes" id="UP000076532">
    <property type="component" value="Unassembled WGS sequence"/>
</dbReference>
<dbReference type="EMBL" id="KV417787">
    <property type="protein sequence ID" value="KZP06436.1"/>
    <property type="molecule type" value="Genomic_DNA"/>
</dbReference>
<organism evidence="2 3">
    <name type="scientific">Athelia psychrophila</name>
    <dbReference type="NCBI Taxonomy" id="1759441"/>
    <lineage>
        <taxon>Eukaryota</taxon>
        <taxon>Fungi</taxon>
        <taxon>Dikarya</taxon>
        <taxon>Basidiomycota</taxon>
        <taxon>Agaricomycotina</taxon>
        <taxon>Agaricomycetes</taxon>
        <taxon>Agaricomycetidae</taxon>
        <taxon>Atheliales</taxon>
        <taxon>Atheliaceae</taxon>
        <taxon>Athelia</taxon>
    </lineage>
</organism>
<feature type="region of interest" description="Disordered" evidence="1">
    <location>
        <begin position="17"/>
        <end position="40"/>
    </location>
</feature>
<reference evidence="2 3" key="1">
    <citation type="journal article" date="2016" name="Mol. Biol. Evol.">
        <title>Comparative Genomics of Early-Diverging Mushroom-Forming Fungi Provides Insights into the Origins of Lignocellulose Decay Capabilities.</title>
        <authorList>
            <person name="Nagy L.G."/>
            <person name="Riley R."/>
            <person name="Tritt A."/>
            <person name="Adam C."/>
            <person name="Daum C."/>
            <person name="Floudas D."/>
            <person name="Sun H."/>
            <person name="Yadav J.S."/>
            <person name="Pangilinan J."/>
            <person name="Larsson K.H."/>
            <person name="Matsuura K."/>
            <person name="Barry K."/>
            <person name="Labutti K."/>
            <person name="Kuo R."/>
            <person name="Ohm R.A."/>
            <person name="Bhattacharya S.S."/>
            <person name="Shirouzu T."/>
            <person name="Yoshinaga Y."/>
            <person name="Martin F.M."/>
            <person name="Grigoriev I.V."/>
            <person name="Hibbett D.S."/>
        </authorList>
    </citation>
    <scope>NUCLEOTIDE SEQUENCE [LARGE SCALE GENOMIC DNA]</scope>
    <source>
        <strain evidence="2 3">CBS 109695</strain>
    </source>
</reference>
<evidence type="ECO:0000313" key="2">
    <source>
        <dbReference type="EMBL" id="KZP06436.1"/>
    </source>
</evidence>
<keyword evidence="3" id="KW-1185">Reference proteome</keyword>
<feature type="compositionally biased region" description="Polar residues" evidence="1">
    <location>
        <begin position="17"/>
        <end position="28"/>
    </location>
</feature>
<feature type="non-terminal residue" evidence="2">
    <location>
        <position position="179"/>
    </location>
</feature>
<accession>A0A167WST5</accession>
<dbReference type="AlphaFoldDB" id="A0A167WST5"/>
<sequence length="179" mass="20469">MAHHIVDVRHRPGVTNTAADSLSRQFTGTAKRDNDGHLETVSPDWEAQRGLVNDVWTFDEKLDNTVSALRERFIDEPIFLQVVDAFLDLDEDKPARDKRRARHRAVGYQLDGGKLWRIGDGRTTRSRPRVECVSQAEAVELAKVEHVENGHWRRDLIKLKLADKICSPRLEKSVTRAIL</sequence>
<evidence type="ECO:0000313" key="3">
    <source>
        <dbReference type="Proteomes" id="UP000076532"/>
    </source>
</evidence>
<protein>
    <submittedName>
        <fullName evidence="2">Uncharacterized protein</fullName>
    </submittedName>
</protein>
<dbReference type="OrthoDB" id="3234307at2759"/>
<evidence type="ECO:0000256" key="1">
    <source>
        <dbReference type="SAM" id="MobiDB-lite"/>
    </source>
</evidence>